<sequence length="164" mass="16976">MIVIFGAAVGPDGRASAALLRRVGYGLAAAAEQPDAPILCSGGVCRPGPSEASIMADLLQAQGVAAERLILDELSRTTIENARAAAVEAARGGHPHVIACSDAYHLPRIRILLRLAGVESRPGPLGRGRAGPPAAHRLGMSLREGLAIPHNLALIVAGRERIRP</sequence>
<name>A0A328B9I0_9CAUL</name>
<organism evidence="2 3">
    <name type="scientific">Phenylobacterium kunshanense</name>
    <dbReference type="NCBI Taxonomy" id="1445034"/>
    <lineage>
        <taxon>Bacteria</taxon>
        <taxon>Pseudomonadati</taxon>
        <taxon>Pseudomonadota</taxon>
        <taxon>Alphaproteobacteria</taxon>
        <taxon>Caulobacterales</taxon>
        <taxon>Caulobacteraceae</taxon>
        <taxon>Phenylobacterium</taxon>
    </lineage>
</organism>
<dbReference type="PANTHER" id="PTHR30336">
    <property type="entry name" value="INNER MEMBRANE PROTEIN, PROBABLE PERMEASE"/>
    <property type="match status" value="1"/>
</dbReference>
<dbReference type="AlphaFoldDB" id="A0A328B9I0"/>
<dbReference type="OrthoDB" id="7269512at2"/>
<feature type="domain" description="DUF218" evidence="1">
    <location>
        <begin position="2"/>
        <end position="124"/>
    </location>
</feature>
<dbReference type="GO" id="GO:0000270">
    <property type="term" value="P:peptidoglycan metabolic process"/>
    <property type="evidence" value="ECO:0007669"/>
    <property type="project" value="TreeGrafter"/>
</dbReference>
<evidence type="ECO:0000259" key="1">
    <source>
        <dbReference type="Pfam" id="PF02698"/>
    </source>
</evidence>
<protein>
    <submittedName>
        <fullName evidence="2">YdcF family protein</fullName>
    </submittedName>
</protein>
<dbReference type="PANTHER" id="PTHR30336:SF4">
    <property type="entry name" value="ENVELOPE BIOGENESIS FACTOR ELYC"/>
    <property type="match status" value="1"/>
</dbReference>
<dbReference type="GO" id="GO:0043164">
    <property type="term" value="P:Gram-negative-bacterium-type cell wall biogenesis"/>
    <property type="evidence" value="ECO:0007669"/>
    <property type="project" value="TreeGrafter"/>
</dbReference>
<proteinExistence type="predicted"/>
<dbReference type="CDD" id="cd06259">
    <property type="entry name" value="YdcF-like"/>
    <property type="match status" value="1"/>
</dbReference>
<reference evidence="2 3" key="1">
    <citation type="submission" date="2018-05" db="EMBL/GenBank/DDBJ databases">
        <authorList>
            <person name="Lanie J.A."/>
            <person name="Ng W.-L."/>
            <person name="Kazmierczak K.M."/>
            <person name="Andrzejewski T.M."/>
            <person name="Davidsen T.M."/>
            <person name="Wayne K.J."/>
            <person name="Tettelin H."/>
            <person name="Glass J.I."/>
            <person name="Rusch D."/>
            <person name="Podicherti R."/>
            <person name="Tsui H.-C.T."/>
            <person name="Winkler M.E."/>
        </authorList>
    </citation>
    <scope>NUCLEOTIDE SEQUENCE [LARGE SCALE GENOMIC DNA]</scope>
    <source>
        <strain evidence="2 3">BUT-10</strain>
    </source>
</reference>
<dbReference type="GO" id="GO:0005886">
    <property type="term" value="C:plasma membrane"/>
    <property type="evidence" value="ECO:0007669"/>
    <property type="project" value="TreeGrafter"/>
</dbReference>
<comment type="caution">
    <text evidence="2">The sequence shown here is derived from an EMBL/GenBank/DDBJ whole genome shotgun (WGS) entry which is preliminary data.</text>
</comment>
<dbReference type="Gene3D" id="3.40.50.620">
    <property type="entry name" value="HUPs"/>
    <property type="match status" value="1"/>
</dbReference>
<dbReference type="Pfam" id="PF02698">
    <property type="entry name" value="DUF218"/>
    <property type="match status" value="1"/>
</dbReference>
<dbReference type="InterPro" id="IPR003848">
    <property type="entry name" value="DUF218"/>
</dbReference>
<accession>A0A328B9I0</accession>
<dbReference type="InterPro" id="IPR014729">
    <property type="entry name" value="Rossmann-like_a/b/a_fold"/>
</dbReference>
<keyword evidence="3" id="KW-1185">Reference proteome</keyword>
<gene>
    <name evidence="2" type="ORF">DJ019_17695</name>
</gene>
<evidence type="ECO:0000313" key="3">
    <source>
        <dbReference type="Proteomes" id="UP000249524"/>
    </source>
</evidence>
<dbReference type="Proteomes" id="UP000249524">
    <property type="component" value="Unassembled WGS sequence"/>
</dbReference>
<dbReference type="InterPro" id="IPR051599">
    <property type="entry name" value="Cell_Envelope_Assoc"/>
</dbReference>
<evidence type="ECO:0000313" key="2">
    <source>
        <dbReference type="EMBL" id="RAK63101.1"/>
    </source>
</evidence>
<dbReference type="EMBL" id="QFYS01000009">
    <property type="protein sequence ID" value="RAK63101.1"/>
    <property type="molecule type" value="Genomic_DNA"/>
</dbReference>